<dbReference type="AlphaFoldDB" id="A0A6M3M273"/>
<dbReference type="EMBL" id="MT143739">
    <property type="protein sequence ID" value="QJB01861.1"/>
    <property type="molecule type" value="Genomic_DNA"/>
</dbReference>
<proteinExistence type="predicted"/>
<sequence length="208" mass="23169">MSTSFYRLKKPVTCIRAEKSSGIHTRLSVWVNRALSGILTVRNEELKDILFLLAEDEECILVCAGPHGRVIAYDDSAMPDEAVIISEYGEITTVGAVRESVPFAEAKPIKQGEMPAKCRICGSHARHGRKPNTDLDLCDVCYWRKQAGELETLLCDLAGDWPIDCASNALDAARVYLKHGYIPTANEIQEDANWRDHNETIALPWAIQ</sequence>
<name>A0A6M3M273_9ZZZZ</name>
<protein>
    <submittedName>
        <fullName evidence="1">Uncharacterized protein</fullName>
    </submittedName>
</protein>
<evidence type="ECO:0000313" key="1">
    <source>
        <dbReference type="EMBL" id="QJB01861.1"/>
    </source>
</evidence>
<reference evidence="1" key="1">
    <citation type="submission" date="2020-03" db="EMBL/GenBank/DDBJ databases">
        <title>The deep terrestrial virosphere.</title>
        <authorList>
            <person name="Holmfeldt K."/>
            <person name="Nilsson E."/>
            <person name="Simone D."/>
            <person name="Lopez-Fernandez M."/>
            <person name="Wu X."/>
            <person name="de Brujin I."/>
            <person name="Lundin D."/>
            <person name="Andersson A."/>
            <person name="Bertilsson S."/>
            <person name="Dopson M."/>
        </authorList>
    </citation>
    <scope>NUCLEOTIDE SEQUENCE</scope>
    <source>
        <strain evidence="1">MM171B01825</strain>
    </source>
</reference>
<gene>
    <name evidence="1" type="ORF">MM171B01825_0010</name>
</gene>
<accession>A0A6M3M273</accession>
<organism evidence="1">
    <name type="scientific">viral metagenome</name>
    <dbReference type="NCBI Taxonomy" id="1070528"/>
    <lineage>
        <taxon>unclassified sequences</taxon>
        <taxon>metagenomes</taxon>
        <taxon>organismal metagenomes</taxon>
    </lineage>
</organism>